<evidence type="ECO:0000259" key="1">
    <source>
        <dbReference type="Pfam" id="PF10592"/>
    </source>
</evidence>
<evidence type="ECO:0000313" key="3">
    <source>
        <dbReference type="Proteomes" id="UP000320055"/>
    </source>
</evidence>
<dbReference type="AlphaFoldDB" id="A0A563VJB7"/>
<name>A0A563VJB7_9CYAN</name>
<keyword evidence="3" id="KW-1185">Reference proteome</keyword>
<organism evidence="2 3">
    <name type="scientific">Hyella patelloides LEGE 07179</name>
    <dbReference type="NCBI Taxonomy" id="945734"/>
    <lineage>
        <taxon>Bacteria</taxon>
        <taxon>Bacillati</taxon>
        <taxon>Cyanobacteriota</taxon>
        <taxon>Cyanophyceae</taxon>
        <taxon>Pleurocapsales</taxon>
        <taxon>Hyellaceae</taxon>
        <taxon>Hyella</taxon>
    </lineage>
</organism>
<accession>A0A563VJB7</accession>
<proteinExistence type="predicted"/>
<dbReference type="RefSeq" id="WP_144869170.1">
    <property type="nucleotide sequence ID" value="NZ_LR213865.1"/>
</dbReference>
<dbReference type="Pfam" id="PF10592">
    <property type="entry name" value="AIPR"/>
    <property type="match status" value="1"/>
</dbReference>
<reference evidence="2 3" key="1">
    <citation type="submission" date="2019-01" db="EMBL/GenBank/DDBJ databases">
        <authorList>
            <person name="Brito A."/>
        </authorList>
    </citation>
    <scope>NUCLEOTIDE SEQUENCE [LARGE SCALE GENOMIC DNA]</scope>
    <source>
        <strain evidence="2">1</strain>
    </source>
</reference>
<evidence type="ECO:0000313" key="2">
    <source>
        <dbReference type="EMBL" id="VEP11550.1"/>
    </source>
</evidence>
<feature type="domain" description="Abortive phage infection protein C-terminal" evidence="1">
    <location>
        <begin position="259"/>
        <end position="433"/>
    </location>
</feature>
<dbReference type="OrthoDB" id="475927at2"/>
<dbReference type="InterPro" id="IPR018891">
    <property type="entry name" value="AIPR_C"/>
</dbReference>
<sequence length="435" mass="49782">MDRITESLLNTFKLEQSLSDEFSDSIIFEHFANYCTLAKEYNESFSLEDIHTSGGNDIGIDGIGIIINGTLITSTEEVNDLSKSNRYLEVEFIFVQAKRSSKFETGSILTFLSGVKEFFSNSPTMPRNNTIIQKGEIMELIYTKSSLFRKGNPLCKMFYVTTGNWCDDPNLMAVIKSSISEIRNLQIFRNVEFNPVDANKLQQLYKYSQNKIVKQIKFEKRTVLPEINGVREAYIGTLPAKEYLKLITDDSNNIIRGLFYDNVRDYQGSNDVNVEIQNTIILGNHEEFVLFNNGITIVAEQLNLVGDRADIEDYQIVNGCQTSHVLYSNKDSITDKIHIPIKLIVLDNNKIKNKIIKATNRQTPVKSEELEALTDFQKNLEEYYASFSEDKKLFYERRPKQFNGINGIEKIRIVTISTQIRCFSSMFLDQAHNAG</sequence>
<dbReference type="EMBL" id="CAACVJ010000012">
    <property type="protein sequence ID" value="VEP11550.1"/>
    <property type="molecule type" value="Genomic_DNA"/>
</dbReference>
<gene>
    <name evidence="2" type="ORF">H1P_1090016</name>
</gene>
<dbReference type="Proteomes" id="UP000320055">
    <property type="component" value="Unassembled WGS sequence"/>
</dbReference>
<protein>
    <submittedName>
        <fullName evidence="2">AIPR protein</fullName>
    </submittedName>
</protein>